<keyword evidence="2" id="KW-0646">Protease inhibitor</keyword>
<evidence type="ECO:0000313" key="5">
    <source>
        <dbReference type="Proteomes" id="UP000195402"/>
    </source>
</evidence>
<proteinExistence type="inferred from homology"/>
<accession>A0A200R6Q2</accession>
<dbReference type="InParanoid" id="A0A200R6Q2"/>
<dbReference type="Gene3D" id="3.30.10.10">
    <property type="entry name" value="Trypsin Inhibitor V, subunit A"/>
    <property type="match status" value="1"/>
</dbReference>
<dbReference type="PROSITE" id="PS00285">
    <property type="entry name" value="POTATO_INHIBITOR"/>
    <property type="match status" value="1"/>
</dbReference>
<organism evidence="4 5">
    <name type="scientific">Macleaya cordata</name>
    <name type="common">Five-seeded plume-poppy</name>
    <name type="synonym">Bocconia cordata</name>
    <dbReference type="NCBI Taxonomy" id="56857"/>
    <lineage>
        <taxon>Eukaryota</taxon>
        <taxon>Viridiplantae</taxon>
        <taxon>Streptophyta</taxon>
        <taxon>Embryophyta</taxon>
        <taxon>Tracheophyta</taxon>
        <taxon>Spermatophyta</taxon>
        <taxon>Magnoliopsida</taxon>
        <taxon>Ranunculales</taxon>
        <taxon>Papaveraceae</taxon>
        <taxon>Papaveroideae</taxon>
        <taxon>Macleaya</taxon>
    </lineage>
</organism>
<dbReference type="PANTHER" id="PTHR33091">
    <property type="entry name" value="PROTEIN, PUTATIVE, EXPRESSED-RELATED"/>
    <property type="match status" value="1"/>
</dbReference>
<evidence type="ECO:0000313" key="4">
    <source>
        <dbReference type="EMBL" id="OVA18389.1"/>
    </source>
</evidence>
<reference evidence="4 5" key="1">
    <citation type="journal article" date="2017" name="Mol. Plant">
        <title>The Genome of Medicinal Plant Macleaya cordata Provides New Insights into Benzylisoquinoline Alkaloids Metabolism.</title>
        <authorList>
            <person name="Liu X."/>
            <person name="Liu Y."/>
            <person name="Huang P."/>
            <person name="Ma Y."/>
            <person name="Qing Z."/>
            <person name="Tang Q."/>
            <person name="Cao H."/>
            <person name="Cheng P."/>
            <person name="Zheng Y."/>
            <person name="Yuan Z."/>
            <person name="Zhou Y."/>
            <person name="Liu J."/>
            <person name="Tang Z."/>
            <person name="Zhuo Y."/>
            <person name="Zhang Y."/>
            <person name="Yu L."/>
            <person name="Huang J."/>
            <person name="Yang P."/>
            <person name="Peng Q."/>
            <person name="Zhang J."/>
            <person name="Jiang W."/>
            <person name="Zhang Z."/>
            <person name="Lin K."/>
            <person name="Ro D.K."/>
            <person name="Chen X."/>
            <person name="Xiong X."/>
            <person name="Shang Y."/>
            <person name="Huang S."/>
            <person name="Zeng J."/>
        </authorList>
    </citation>
    <scope>NUCLEOTIDE SEQUENCE [LARGE SCALE GENOMIC DNA]</scope>
    <source>
        <strain evidence="5">cv. BLH2017</strain>
        <tissue evidence="4">Root</tissue>
    </source>
</reference>
<dbReference type="GO" id="GO:0004867">
    <property type="term" value="F:serine-type endopeptidase inhibitor activity"/>
    <property type="evidence" value="ECO:0007669"/>
    <property type="project" value="UniProtKB-KW"/>
</dbReference>
<dbReference type="InterPro" id="IPR036354">
    <property type="entry name" value="Prot_inh_pot1_sf"/>
</dbReference>
<dbReference type="SUPFAM" id="SSF54654">
    <property type="entry name" value="CI-2 family of serine protease inhibitors"/>
    <property type="match status" value="1"/>
</dbReference>
<dbReference type="PANTHER" id="PTHR33091:SF29">
    <property type="entry name" value="SUBTILISIN INHIBITOR 1"/>
    <property type="match status" value="1"/>
</dbReference>
<name>A0A200R6Q2_MACCD</name>
<evidence type="ECO:0000256" key="3">
    <source>
        <dbReference type="ARBA" id="ARBA00022900"/>
    </source>
</evidence>
<dbReference type="Proteomes" id="UP000195402">
    <property type="component" value="Unassembled WGS sequence"/>
</dbReference>
<keyword evidence="3" id="KW-0722">Serine protease inhibitor</keyword>
<dbReference type="OMA" id="PECCAIG"/>
<gene>
    <name evidence="4" type="ORF">BVC80_1833g44</name>
</gene>
<evidence type="ECO:0000256" key="2">
    <source>
        <dbReference type="ARBA" id="ARBA00022690"/>
    </source>
</evidence>
<dbReference type="AlphaFoldDB" id="A0A200R6Q2"/>
<dbReference type="OrthoDB" id="10013825at2759"/>
<dbReference type="EMBL" id="MVGT01000436">
    <property type="protein sequence ID" value="OVA18389.1"/>
    <property type="molecule type" value="Genomic_DNA"/>
</dbReference>
<dbReference type="InterPro" id="IPR000864">
    <property type="entry name" value="Prot_inh_pot1"/>
</dbReference>
<sequence>MVYPPCKSVGCDIPKYSWPELVGKPGAQAKAIIEREAPGVTAMIIAKDKPRTLDFCCNRVWVNVNHDAQRTVAWAPKIG</sequence>
<evidence type="ECO:0000256" key="1">
    <source>
        <dbReference type="ARBA" id="ARBA00008210"/>
    </source>
</evidence>
<dbReference type="Pfam" id="PF00280">
    <property type="entry name" value="potato_inhibit"/>
    <property type="match status" value="1"/>
</dbReference>
<comment type="similarity">
    <text evidence="1">Belongs to the protease inhibitor I13 (potato type I serine protease inhibitor) family.</text>
</comment>
<comment type="caution">
    <text evidence="4">The sequence shown here is derived from an EMBL/GenBank/DDBJ whole genome shotgun (WGS) entry which is preliminary data.</text>
</comment>
<protein>
    <submittedName>
        <fullName evidence="4">Proteinase inhibitor I13</fullName>
    </submittedName>
</protein>
<keyword evidence="5" id="KW-1185">Reference proteome</keyword>
<dbReference type="GO" id="GO:0009611">
    <property type="term" value="P:response to wounding"/>
    <property type="evidence" value="ECO:0007669"/>
    <property type="project" value="InterPro"/>
</dbReference>